<accession>A0A2V3IL72</accession>
<dbReference type="AlphaFoldDB" id="A0A2V3IL72"/>
<evidence type="ECO:0000313" key="3">
    <source>
        <dbReference type="Proteomes" id="UP000247409"/>
    </source>
</evidence>
<evidence type="ECO:0008006" key="4">
    <source>
        <dbReference type="Google" id="ProtNLM"/>
    </source>
</evidence>
<evidence type="ECO:0000313" key="2">
    <source>
        <dbReference type="EMBL" id="PXF42799.1"/>
    </source>
</evidence>
<keyword evidence="3" id="KW-1185">Reference proteome</keyword>
<reference evidence="2 3" key="1">
    <citation type="journal article" date="2018" name="Mol. Biol. Evol.">
        <title>Analysis of the draft genome of the red seaweed Gracilariopsis chorda provides insights into genome size evolution in Rhodophyta.</title>
        <authorList>
            <person name="Lee J."/>
            <person name="Yang E.C."/>
            <person name="Graf L."/>
            <person name="Yang J.H."/>
            <person name="Qiu H."/>
            <person name="Zel Zion U."/>
            <person name="Chan C.X."/>
            <person name="Stephens T.G."/>
            <person name="Weber A.P.M."/>
            <person name="Boo G.H."/>
            <person name="Boo S.M."/>
            <person name="Kim K.M."/>
            <person name="Shin Y."/>
            <person name="Jung M."/>
            <person name="Lee S.J."/>
            <person name="Yim H.S."/>
            <person name="Lee J.H."/>
            <person name="Bhattacharya D."/>
            <person name="Yoon H.S."/>
        </authorList>
    </citation>
    <scope>NUCLEOTIDE SEQUENCE [LARGE SCALE GENOMIC DNA]</scope>
    <source>
        <strain evidence="2 3">SKKU-2015</strain>
        <tissue evidence="2">Whole body</tissue>
    </source>
</reference>
<proteinExistence type="predicted"/>
<protein>
    <recommendedName>
        <fullName evidence="4">FlgO domain-containing protein</fullName>
    </recommendedName>
</protein>
<comment type="caution">
    <text evidence="2">The sequence shown here is derived from an EMBL/GenBank/DDBJ whole genome shotgun (WGS) entry which is preliminary data.</text>
</comment>
<gene>
    <name evidence="2" type="ORF">BWQ96_07450</name>
</gene>
<keyword evidence="1" id="KW-0732">Signal</keyword>
<dbReference type="EMBL" id="NBIV01000149">
    <property type="protein sequence ID" value="PXF42799.1"/>
    <property type="molecule type" value="Genomic_DNA"/>
</dbReference>
<name>A0A2V3IL72_9FLOR</name>
<sequence>MLGSCILLACILCFKVASTSPHGDSNLQNLALVKTVEHIHHELREVVKYERETQVLSDHALLFGPIGQATLNVRLGLRASFSFNYRIDGVTSAYLAASDHIFTSTMNSRERILYEEAKRGYNGGLDIPFLRQLGIHLNESHSLDANLVSRDDYYALKAIAARQIMQSFRGGKLRINGTISVIGVSEQPSTARVFVKFSRVTLVDNTVLHVVSSNNDDVVAGDDSHNMLPIETLESNVAQEEFGNPFIPGNSEEEAV</sequence>
<feature type="chain" id="PRO_5015836463" description="FlgO domain-containing protein" evidence="1">
    <location>
        <begin position="20"/>
        <end position="256"/>
    </location>
</feature>
<dbReference type="Proteomes" id="UP000247409">
    <property type="component" value="Unassembled WGS sequence"/>
</dbReference>
<organism evidence="2 3">
    <name type="scientific">Gracilariopsis chorda</name>
    <dbReference type="NCBI Taxonomy" id="448386"/>
    <lineage>
        <taxon>Eukaryota</taxon>
        <taxon>Rhodophyta</taxon>
        <taxon>Florideophyceae</taxon>
        <taxon>Rhodymeniophycidae</taxon>
        <taxon>Gracilariales</taxon>
        <taxon>Gracilariaceae</taxon>
        <taxon>Gracilariopsis</taxon>
    </lineage>
</organism>
<evidence type="ECO:0000256" key="1">
    <source>
        <dbReference type="SAM" id="SignalP"/>
    </source>
</evidence>
<feature type="signal peptide" evidence="1">
    <location>
        <begin position="1"/>
        <end position="19"/>
    </location>
</feature>